<dbReference type="Proteomes" id="UP000288805">
    <property type="component" value="Unassembled WGS sequence"/>
</dbReference>
<name>A0A438FH86_VITVI</name>
<evidence type="ECO:0000313" key="3">
    <source>
        <dbReference type="Proteomes" id="UP000288805"/>
    </source>
</evidence>
<sequence>MENLSLILLLFLGFFALWSSHPTRKIYRKMKGSGWKKHWVLLDFSLFGIRENNAPCYLNFEMVVRLH</sequence>
<dbReference type="AlphaFoldDB" id="A0A438FH86"/>
<dbReference type="EMBL" id="QGNW01000896">
    <property type="protein sequence ID" value="RVW59322.1"/>
    <property type="molecule type" value="Genomic_DNA"/>
</dbReference>
<keyword evidence="1" id="KW-0732">Signal</keyword>
<reference evidence="2 3" key="1">
    <citation type="journal article" date="2018" name="PLoS Genet.">
        <title>Population sequencing reveals clonal diversity and ancestral inbreeding in the grapevine cultivar Chardonnay.</title>
        <authorList>
            <person name="Roach M.J."/>
            <person name="Johnson D.L."/>
            <person name="Bohlmann J."/>
            <person name="van Vuuren H.J."/>
            <person name="Jones S.J."/>
            <person name="Pretorius I.S."/>
            <person name="Schmidt S.A."/>
            <person name="Borneman A.R."/>
        </authorList>
    </citation>
    <scope>NUCLEOTIDE SEQUENCE [LARGE SCALE GENOMIC DNA]</scope>
    <source>
        <strain evidence="3">cv. Chardonnay</strain>
        <tissue evidence="2">Leaf</tissue>
    </source>
</reference>
<evidence type="ECO:0000256" key="1">
    <source>
        <dbReference type="SAM" id="SignalP"/>
    </source>
</evidence>
<feature type="signal peptide" evidence="1">
    <location>
        <begin position="1"/>
        <end position="20"/>
    </location>
</feature>
<organism evidence="2 3">
    <name type="scientific">Vitis vinifera</name>
    <name type="common">Grape</name>
    <dbReference type="NCBI Taxonomy" id="29760"/>
    <lineage>
        <taxon>Eukaryota</taxon>
        <taxon>Viridiplantae</taxon>
        <taxon>Streptophyta</taxon>
        <taxon>Embryophyta</taxon>
        <taxon>Tracheophyta</taxon>
        <taxon>Spermatophyta</taxon>
        <taxon>Magnoliopsida</taxon>
        <taxon>eudicotyledons</taxon>
        <taxon>Gunneridae</taxon>
        <taxon>Pentapetalae</taxon>
        <taxon>rosids</taxon>
        <taxon>Vitales</taxon>
        <taxon>Vitaceae</taxon>
        <taxon>Viteae</taxon>
        <taxon>Vitis</taxon>
    </lineage>
</organism>
<feature type="chain" id="PRO_5019499366" evidence="1">
    <location>
        <begin position="21"/>
        <end position="67"/>
    </location>
</feature>
<protein>
    <submittedName>
        <fullName evidence="2">Uncharacterized protein</fullName>
    </submittedName>
</protein>
<accession>A0A438FH86</accession>
<comment type="caution">
    <text evidence="2">The sequence shown here is derived from an EMBL/GenBank/DDBJ whole genome shotgun (WGS) entry which is preliminary data.</text>
</comment>
<proteinExistence type="predicted"/>
<evidence type="ECO:0000313" key="2">
    <source>
        <dbReference type="EMBL" id="RVW59322.1"/>
    </source>
</evidence>
<gene>
    <name evidence="2" type="ORF">CK203_091090</name>
</gene>